<accession>A0A915KB77</accession>
<dbReference type="Proteomes" id="UP000887565">
    <property type="component" value="Unplaced"/>
</dbReference>
<keyword evidence="1" id="KW-1185">Reference proteome</keyword>
<organism evidence="1 2">
    <name type="scientific">Romanomermis culicivorax</name>
    <name type="common">Nematode worm</name>
    <dbReference type="NCBI Taxonomy" id="13658"/>
    <lineage>
        <taxon>Eukaryota</taxon>
        <taxon>Metazoa</taxon>
        <taxon>Ecdysozoa</taxon>
        <taxon>Nematoda</taxon>
        <taxon>Enoplea</taxon>
        <taxon>Dorylaimia</taxon>
        <taxon>Mermithida</taxon>
        <taxon>Mermithoidea</taxon>
        <taxon>Mermithidae</taxon>
        <taxon>Romanomermis</taxon>
    </lineage>
</organism>
<sequence>MKVSKSKFVSIHKAHPHNSKMSHQIWMSLQPEHYWRKVYKASCRGILQSTGMDMKAN</sequence>
<evidence type="ECO:0000313" key="2">
    <source>
        <dbReference type="WBParaSite" id="nRc.2.0.1.t35962-RA"/>
    </source>
</evidence>
<reference evidence="2" key="1">
    <citation type="submission" date="2022-11" db="UniProtKB">
        <authorList>
            <consortium name="WormBaseParasite"/>
        </authorList>
    </citation>
    <scope>IDENTIFICATION</scope>
</reference>
<proteinExistence type="predicted"/>
<dbReference type="AlphaFoldDB" id="A0A915KB77"/>
<evidence type="ECO:0000313" key="1">
    <source>
        <dbReference type="Proteomes" id="UP000887565"/>
    </source>
</evidence>
<protein>
    <submittedName>
        <fullName evidence="2">Uncharacterized protein</fullName>
    </submittedName>
</protein>
<dbReference type="WBParaSite" id="nRc.2.0.1.t35962-RA">
    <property type="protein sequence ID" value="nRc.2.0.1.t35962-RA"/>
    <property type="gene ID" value="nRc.2.0.1.g35962"/>
</dbReference>
<name>A0A915KB77_ROMCU</name>